<dbReference type="EMBL" id="BARW01026068">
    <property type="protein sequence ID" value="GAJ15046.1"/>
    <property type="molecule type" value="Genomic_DNA"/>
</dbReference>
<comment type="caution">
    <text evidence="2">The sequence shown here is derived from an EMBL/GenBank/DDBJ whole genome shotgun (WGS) entry which is preliminary data.</text>
</comment>
<reference evidence="2" key="1">
    <citation type="journal article" date="2014" name="Front. Microbiol.">
        <title>High frequency of phylogenetically diverse reductive dehalogenase-homologous genes in deep subseafloor sedimentary metagenomes.</title>
        <authorList>
            <person name="Kawai M."/>
            <person name="Futagami T."/>
            <person name="Toyoda A."/>
            <person name="Takaki Y."/>
            <person name="Nishi S."/>
            <person name="Hori S."/>
            <person name="Arai W."/>
            <person name="Tsubouchi T."/>
            <person name="Morono Y."/>
            <person name="Uchiyama I."/>
            <person name="Ito T."/>
            <person name="Fujiyama A."/>
            <person name="Inagaki F."/>
            <person name="Takami H."/>
        </authorList>
    </citation>
    <scope>NUCLEOTIDE SEQUENCE</scope>
    <source>
        <strain evidence="2">Expedition CK06-06</strain>
    </source>
</reference>
<evidence type="ECO:0000259" key="1">
    <source>
        <dbReference type="Pfam" id="PF01873"/>
    </source>
</evidence>
<feature type="non-terminal residue" evidence="2">
    <location>
        <position position="88"/>
    </location>
</feature>
<gene>
    <name evidence="2" type="ORF">S12H4_42571</name>
</gene>
<dbReference type="GO" id="GO:0003743">
    <property type="term" value="F:translation initiation factor activity"/>
    <property type="evidence" value="ECO:0007669"/>
    <property type="project" value="InterPro"/>
</dbReference>
<dbReference type="Gene3D" id="3.30.30.170">
    <property type="match status" value="1"/>
</dbReference>
<dbReference type="SUPFAM" id="SSF100966">
    <property type="entry name" value="Translation initiation factor 2 beta, aIF2beta, N-terminal domain"/>
    <property type="match status" value="1"/>
</dbReference>
<name>X1VIR2_9ZZZZ</name>
<accession>X1VIR2</accession>
<dbReference type="InterPro" id="IPR016189">
    <property type="entry name" value="Transl_init_fac_IF2/IF5_N"/>
</dbReference>
<evidence type="ECO:0000313" key="2">
    <source>
        <dbReference type="EMBL" id="GAJ15046.1"/>
    </source>
</evidence>
<dbReference type="InterPro" id="IPR002735">
    <property type="entry name" value="Transl_init_fac_IF2/IF5_dom"/>
</dbReference>
<proteinExistence type="predicted"/>
<feature type="domain" description="Translation initiation factor IF2/IF5" evidence="1">
    <location>
        <begin position="26"/>
        <end position="87"/>
    </location>
</feature>
<dbReference type="Pfam" id="PF01873">
    <property type="entry name" value="eIF-5_eIF-2B"/>
    <property type="match status" value="1"/>
</dbReference>
<protein>
    <recommendedName>
        <fullName evidence="1">Translation initiation factor IF2/IF5 domain-containing protein</fullName>
    </recommendedName>
</protein>
<organism evidence="2">
    <name type="scientific">marine sediment metagenome</name>
    <dbReference type="NCBI Taxonomy" id="412755"/>
    <lineage>
        <taxon>unclassified sequences</taxon>
        <taxon>metagenomes</taxon>
        <taxon>ecological metagenomes</taxon>
    </lineage>
</organism>
<dbReference type="AlphaFoldDB" id="X1VIR2"/>
<sequence length="88" mass="9805">MEFLLTINNKGKVPIIPSERANPLGARYQMTLIQVKVETNYTRLINLEEVGKDLARLAELLLKFFGSEIGCQIAVKKGDYMLAGAYTA</sequence>